<dbReference type="STRING" id="1619013.UT41_C0001G0442"/>
<dbReference type="InterPro" id="IPR029058">
    <property type="entry name" value="AB_hydrolase_fold"/>
</dbReference>
<dbReference type="GO" id="GO:0006508">
    <property type="term" value="P:proteolysis"/>
    <property type="evidence" value="ECO:0007669"/>
    <property type="project" value="InterPro"/>
</dbReference>
<reference evidence="2 3" key="1">
    <citation type="journal article" date="2015" name="Nature">
        <title>rRNA introns, odd ribosomes, and small enigmatic genomes across a large radiation of phyla.</title>
        <authorList>
            <person name="Brown C.T."/>
            <person name="Hug L.A."/>
            <person name="Thomas B.C."/>
            <person name="Sharon I."/>
            <person name="Castelle C.J."/>
            <person name="Singh A."/>
            <person name="Wilkins M.J."/>
            <person name="Williams K.H."/>
            <person name="Banfield J.F."/>
        </authorList>
    </citation>
    <scope>NUCLEOTIDE SEQUENCE [LARGE SCALE GENOMIC DNA]</scope>
</reference>
<dbReference type="InterPro" id="IPR050278">
    <property type="entry name" value="Serine_Prot_S9B/DPPIV"/>
</dbReference>
<protein>
    <submittedName>
        <fullName evidence="2">Prolyl tripeptidyl peptidase</fullName>
    </submittedName>
</protein>
<dbReference type="Gene3D" id="3.40.50.1820">
    <property type="entry name" value="alpha/beta hydrolase"/>
    <property type="match status" value="1"/>
</dbReference>
<dbReference type="PANTHER" id="PTHR11731:SF193">
    <property type="entry name" value="DIPEPTIDYL PEPTIDASE 9"/>
    <property type="match status" value="1"/>
</dbReference>
<dbReference type="InterPro" id="IPR001375">
    <property type="entry name" value="Peptidase_S9_cat"/>
</dbReference>
<dbReference type="Proteomes" id="UP000034665">
    <property type="component" value="Unassembled WGS sequence"/>
</dbReference>
<accession>A0A0G0NBN1</accession>
<dbReference type="GO" id="GO:0008239">
    <property type="term" value="F:dipeptidyl-peptidase activity"/>
    <property type="evidence" value="ECO:0007669"/>
    <property type="project" value="TreeGrafter"/>
</dbReference>
<dbReference type="AlphaFoldDB" id="A0A0G0NBN1"/>
<gene>
    <name evidence="2" type="ORF">UT41_C0001G0442</name>
</gene>
<dbReference type="InterPro" id="IPR011042">
    <property type="entry name" value="6-blade_b-propeller_TolB-like"/>
</dbReference>
<evidence type="ECO:0000313" key="3">
    <source>
        <dbReference type="Proteomes" id="UP000034665"/>
    </source>
</evidence>
<dbReference type="PANTHER" id="PTHR11731">
    <property type="entry name" value="PROTEASE FAMILY S9B,C DIPEPTIDYL-PEPTIDASE IV-RELATED"/>
    <property type="match status" value="1"/>
</dbReference>
<evidence type="ECO:0000259" key="1">
    <source>
        <dbReference type="Pfam" id="PF00326"/>
    </source>
</evidence>
<dbReference type="SUPFAM" id="SSF53474">
    <property type="entry name" value="alpha/beta-Hydrolases"/>
    <property type="match status" value="1"/>
</dbReference>
<dbReference type="SUPFAM" id="SSF82171">
    <property type="entry name" value="DPP6 N-terminal domain-like"/>
    <property type="match status" value="1"/>
</dbReference>
<dbReference type="Pfam" id="PF00326">
    <property type="entry name" value="Peptidase_S9"/>
    <property type="match status" value="1"/>
</dbReference>
<sequence>MSTYIRFIIIGLVTLFTIPSTAGAFEVPYQKIFQQRGSIMAVEVYGKTEPLSIQCDLDAWTCASHGTTTINLFPEFIEKQVILSKDQSLALVSEGYGVTQQYDLYTLGVGVATKIKTLDFSGETKKALFSDDNTKILFATTRGEFIVFDIATNIGIKSIPIVGGASFIRFSPHGNYIAYYAPSTLSGMDRTYTLVDVAQGHTYTWKEKNDYWDLLSEEEQVFDFSPDERYFLYLSDRDGTQTIYTTRLWLLDGINNGRLGKRTFTGNFTVNNLLFGNDGLLYATTNRSNPLIWSLDSYDFATQVLKEVASDVLYYPPPQRSGNHIVFVRSKNELPALHTFNTKTRVVTPLPTAVDETFLLAVGKIKNFSGTYGVLYTPDDYDAKKTYPMIVWLHGGPHRQTSPSFHSYHSYGIYDVLLENLRKNGFIVLKLDYRGSYGYGKKFATELKGNVGKLDVKDVITATTVLKKEMAIGEVYPMGTSYGGYLALRALADKPALFAGAISVNGVTDWWTLIKNDPDSIFKVHFNGAPSSKNKILYDQASIFLRLNNLKGKKIVLVNGEDDATIPAQQTTMLFDALAKKNIGATVISYEKEGHILSDSANLDDLCSRVMQLPEGYGGKTCVQ</sequence>
<comment type="caution">
    <text evidence="2">The sequence shown here is derived from an EMBL/GenBank/DDBJ whole genome shotgun (WGS) entry which is preliminary data.</text>
</comment>
<proteinExistence type="predicted"/>
<feature type="domain" description="Peptidase S9 prolyl oligopeptidase catalytic" evidence="1">
    <location>
        <begin position="421"/>
        <end position="602"/>
    </location>
</feature>
<organism evidence="2 3">
    <name type="scientific">Candidatus Wolfebacteria bacterium GW2011_GWC2_39_22</name>
    <dbReference type="NCBI Taxonomy" id="1619013"/>
    <lineage>
        <taxon>Bacteria</taxon>
        <taxon>Candidatus Wolfeibacteriota</taxon>
    </lineage>
</organism>
<evidence type="ECO:0000313" key="2">
    <source>
        <dbReference type="EMBL" id="KKR12898.1"/>
    </source>
</evidence>
<dbReference type="Gene3D" id="2.120.10.30">
    <property type="entry name" value="TolB, C-terminal domain"/>
    <property type="match status" value="1"/>
</dbReference>
<dbReference type="EMBL" id="LBWR01000001">
    <property type="protein sequence ID" value="KKR12898.1"/>
    <property type="molecule type" value="Genomic_DNA"/>
</dbReference>
<dbReference type="GO" id="GO:0008236">
    <property type="term" value="F:serine-type peptidase activity"/>
    <property type="evidence" value="ECO:0007669"/>
    <property type="project" value="InterPro"/>
</dbReference>
<name>A0A0G0NBN1_9BACT</name>